<organism evidence="2 3">
    <name type="scientific">Panicum virgatum</name>
    <name type="common">Blackwell switchgrass</name>
    <dbReference type="NCBI Taxonomy" id="38727"/>
    <lineage>
        <taxon>Eukaryota</taxon>
        <taxon>Viridiplantae</taxon>
        <taxon>Streptophyta</taxon>
        <taxon>Embryophyta</taxon>
        <taxon>Tracheophyta</taxon>
        <taxon>Spermatophyta</taxon>
        <taxon>Magnoliopsida</taxon>
        <taxon>Liliopsida</taxon>
        <taxon>Poales</taxon>
        <taxon>Poaceae</taxon>
        <taxon>PACMAD clade</taxon>
        <taxon>Panicoideae</taxon>
        <taxon>Panicodae</taxon>
        <taxon>Paniceae</taxon>
        <taxon>Panicinae</taxon>
        <taxon>Panicum</taxon>
        <taxon>Panicum sect. Hiantes</taxon>
    </lineage>
</organism>
<accession>A0A8T0T321</accession>
<comment type="caution">
    <text evidence="2">The sequence shown here is derived from an EMBL/GenBank/DDBJ whole genome shotgun (WGS) entry which is preliminary data.</text>
</comment>
<evidence type="ECO:0000313" key="3">
    <source>
        <dbReference type="Proteomes" id="UP000823388"/>
    </source>
</evidence>
<feature type="region of interest" description="Disordered" evidence="1">
    <location>
        <begin position="1"/>
        <end position="37"/>
    </location>
</feature>
<feature type="compositionally biased region" description="Low complexity" evidence="1">
    <location>
        <begin position="7"/>
        <end position="16"/>
    </location>
</feature>
<feature type="region of interest" description="Disordered" evidence="1">
    <location>
        <begin position="205"/>
        <end position="268"/>
    </location>
</feature>
<gene>
    <name evidence="2" type="ORF">PVAP13_4NG074319</name>
</gene>
<feature type="compositionally biased region" description="Low complexity" evidence="1">
    <location>
        <begin position="227"/>
        <end position="237"/>
    </location>
</feature>
<keyword evidence="3" id="KW-1185">Reference proteome</keyword>
<dbReference type="AlphaFoldDB" id="A0A8T0T321"/>
<proteinExistence type="predicted"/>
<protein>
    <submittedName>
        <fullName evidence="2">Uncharacterized protein</fullName>
    </submittedName>
</protein>
<sequence>MVAAAMAGLLPSASHLPSPPPAVTQPVSPSRLAGSSSSARLLCFSPWRPRRGAWTTGVSRSRPRPSSPPSPSSSPAPGTCSAPIMSGRRGACSTAGPGAACPSSSPTSSPACPSRRRPCRRPRTSPSRPGSAPPSCSARPSCSTPRLTSLRPRSPAPYPGAEFRLEAGHRADRLAAAGGDPGGGFNDFSFHTASSNAMATHSFLPSIQGGAASGSREQAERRRREQQQQGQQRPSSRTVTTGASTARSRWRGERTRAATTSAPTTAAP</sequence>
<evidence type="ECO:0000256" key="1">
    <source>
        <dbReference type="SAM" id="MobiDB-lite"/>
    </source>
</evidence>
<feature type="compositionally biased region" description="Low complexity" evidence="1">
    <location>
        <begin position="28"/>
        <end position="37"/>
    </location>
</feature>
<name>A0A8T0T321_PANVG</name>
<feature type="compositionally biased region" description="Low complexity" evidence="1">
    <location>
        <begin position="124"/>
        <end position="146"/>
    </location>
</feature>
<feature type="compositionally biased region" description="Polar residues" evidence="1">
    <location>
        <begin position="238"/>
        <end position="247"/>
    </location>
</feature>
<feature type="compositionally biased region" description="Basic residues" evidence="1">
    <location>
        <begin position="114"/>
        <end position="123"/>
    </location>
</feature>
<dbReference type="EMBL" id="CM029044">
    <property type="protein sequence ID" value="KAG2605450.1"/>
    <property type="molecule type" value="Genomic_DNA"/>
</dbReference>
<feature type="compositionally biased region" description="Pro residues" evidence="1">
    <location>
        <begin position="65"/>
        <end position="74"/>
    </location>
</feature>
<feature type="compositionally biased region" description="Basic and acidic residues" evidence="1">
    <location>
        <begin position="217"/>
        <end position="226"/>
    </location>
</feature>
<evidence type="ECO:0000313" key="2">
    <source>
        <dbReference type="EMBL" id="KAG2605450.1"/>
    </source>
</evidence>
<dbReference type="Proteomes" id="UP000823388">
    <property type="component" value="Chromosome 4N"/>
</dbReference>
<feature type="compositionally biased region" description="Low complexity" evidence="1">
    <location>
        <begin position="93"/>
        <end position="113"/>
    </location>
</feature>
<feature type="compositionally biased region" description="Low complexity" evidence="1">
    <location>
        <begin position="257"/>
        <end position="268"/>
    </location>
</feature>
<feature type="region of interest" description="Disordered" evidence="1">
    <location>
        <begin position="49"/>
        <end position="161"/>
    </location>
</feature>
<reference evidence="2" key="1">
    <citation type="submission" date="2020-05" db="EMBL/GenBank/DDBJ databases">
        <title>WGS assembly of Panicum virgatum.</title>
        <authorList>
            <person name="Lovell J.T."/>
            <person name="Jenkins J."/>
            <person name="Shu S."/>
            <person name="Juenger T.E."/>
            <person name="Schmutz J."/>
        </authorList>
    </citation>
    <scope>NUCLEOTIDE SEQUENCE</scope>
    <source>
        <strain evidence="2">AP13</strain>
    </source>
</reference>